<dbReference type="PANTHER" id="PTHR47178">
    <property type="entry name" value="MONOOXYGENASE, FAD-BINDING"/>
    <property type="match status" value="1"/>
</dbReference>
<comment type="cofactor">
    <cofactor evidence="1">
        <name>FAD</name>
        <dbReference type="ChEBI" id="CHEBI:57692"/>
    </cofactor>
</comment>
<dbReference type="STRING" id="1448308.A0A2T2PC55"/>
<protein>
    <submittedName>
        <fullName evidence="7">FAD/NAD(P)-binding domain-containing protein</fullName>
    </submittedName>
</protein>
<name>A0A2T2PC55_CORCC</name>
<accession>A0A2T2PC55</accession>
<evidence type="ECO:0000256" key="5">
    <source>
        <dbReference type="ARBA" id="ARBA00023033"/>
    </source>
</evidence>
<dbReference type="Proteomes" id="UP000240883">
    <property type="component" value="Unassembled WGS sequence"/>
</dbReference>
<dbReference type="SUPFAM" id="SSF51905">
    <property type="entry name" value="FAD/NAD(P)-binding domain"/>
    <property type="match status" value="1"/>
</dbReference>
<evidence type="ECO:0000256" key="1">
    <source>
        <dbReference type="ARBA" id="ARBA00001974"/>
    </source>
</evidence>
<keyword evidence="3" id="KW-0274">FAD</keyword>
<keyword evidence="5" id="KW-0503">Monooxygenase</keyword>
<evidence type="ECO:0000256" key="3">
    <source>
        <dbReference type="ARBA" id="ARBA00022827"/>
    </source>
</evidence>
<keyword evidence="4" id="KW-0560">Oxidoreductase</keyword>
<feature type="domain" description="FAD-binding" evidence="6">
    <location>
        <begin position="8"/>
        <end position="366"/>
    </location>
</feature>
<reference evidence="7 8" key="1">
    <citation type="journal article" date="2018" name="Front. Microbiol.">
        <title>Genome-Wide Analysis of Corynespora cassiicola Leaf Fall Disease Putative Effectors.</title>
        <authorList>
            <person name="Lopez D."/>
            <person name="Ribeiro S."/>
            <person name="Label P."/>
            <person name="Fumanal B."/>
            <person name="Venisse J.S."/>
            <person name="Kohler A."/>
            <person name="de Oliveira R.R."/>
            <person name="Labutti K."/>
            <person name="Lipzen A."/>
            <person name="Lail K."/>
            <person name="Bauer D."/>
            <person name="Ohm R.A."/>
            <person name="Barry K.W."/>
            <person name="Spatafora J."/>
            <person name="Grigoriev I.V."/>
            <person name="Martin F.M."/>
            <person name="Pujade-Renaud V."/>
        </authorList>
    </citation>
    <scope>NUCLEOTIDE SEQUENCE [LARGE SCALE GENOMIC DNA]</scope>
    <source>
        <strain evidence="7 8">Philippines</strain>
    </source>
</reference>
<dbReference type="Pfam" id="PF01494">
    <property type="entry name" value="FAD_binding_3"/>
    <property type="match status" value="1"/>
</dbReference>
<evidence type="ECO:0000256" key="4">
    <source>
        <dbReference type="ARBA" id="ARBA00023002"/>
    </source>
</evidence>
<dbReference type="PANTHER" id="PTHR47178:SF2">
    <property type="entry name" value="FAD-BINDING DOMAIN-CONTAINING PROTEIN"/>
    <property type="match status" value="1"/>
</dbReference>
<dbReference type="Gene3D" id="3.50.50.60">
    <property type="entry name" value="FAD/NAD(P)-binding domain"/>
    <property type="match status" value="1"/>
</dbReference>
<evidence type="ECO:0000313" key="8">
    <source>
        <dbReference type="Proteomes" id="UP000240883"/>
    </source>
</evidence>
<dbReference type="PRINTS" id="PR00420">
    <property type="entry name" value="RNGMNOXGNASE"/>
</dbReference>
<dbReference type="GO" id="GO:0004497">
    <property type="term" value="F:monooxygenase activity"/>
    <property type="evidence" value="ECO:0007669"/>
    <property type="project" value="UniProtKB-KW"/>
</dbReference>
<dbReference type="EMBL" id="KZ678128">
    <property type="protein sequence ID" value="PSN75230.1"/>
    <property type="molecule type" value="Genomic_DNA"/>
</dbReference>
<sequence>MAHSRSIHTLIIGAGTSGLLVAQGLKKAGLPFTIFEAENSNTYQTRPREWGMTLHWGSSHIASCLPEHLAARISEAYADPTLPPEAVKGLPVYNGKTGELLMEMSGDRPCRVSRRKMRNLFSEGLDVQYGKEIETLAVDEGHVKVTFKDGSEATGDVVVGCDGAKSRVRECIVGEEAARLKHVDLWMFNFTQKFEREQALELRKPNKMFWTSIHPDHGTMFWVSIQDVPDPNAPETWLFQIMMTWTNAPLPEENTFEGRMKFFKERAEEYAEPWKSVGRWVKQDSKIPMDSGTYWEAIKKWDNNNGKTTLCGDAAHPMTPHRGQGLNNALQDSSNFVGAVIAAASGKKSLAEAIDEYDNEVLERGSTEMDISLKQSIFIHDWDMLMQSPMVKMGLHQAKKGEA</sequence>
<evidence type="ECO:0000256" key="2">
    <source>
        <dbReference type="ARBA" id="ARBA00022630"/>
    </source>
</evidence>
<dbReference type="AlphaFoldDB" id="A0A2T2PC55"/>
<keyword evidence="2" id="KW-0285">Flavoprotein</keyword>
<proteinExistence type="predicted"/>
<gene>
    <name evidence="7" type="ORF">BS50DRAFT_606400</name>
</gene>
<evidence type="ECO:0000313" key="7">
    <source>
        <dbReference type="EMBL" id="PSN75230.1"/>
    </source>
</evidence>
<dbReference type="InterPro" id="IPR002938">
    <property type="entry name" value="FAD-bd"/>
</dbReference>
<dbReference type="InterPro" id="IPR036188">
    <property type="entry name" value="FAD/NAD-bd_sf"/>
</dbReference>
<evidence type="ECO:0000259" key="6">
    <source>
        <dbReference type="Pfam" id="PF01494"/>
    </source>
</evidence>
<dbReference type="GO" id="GO:0071949">
    <property type="term" value="F:FAD binding"/>
    <property type="evidence" value="ECO:0007669"/>
    <property type="project" value="InterPro"/>
</dbReference>
<organism evidence="7 8">
    <name type="scientific">Corynespora cassiicola Philippines</name>
    <dbReference type="NCBI Taxonomy" id="1448308"/>
    <lineage>
        <taxon>Eukaryota</taxon>
        <taxon>Fungi</taxon>
        <taxon>Dikarya</taxon>
        <taxon>Ascomycota</taxon>
        <taxon>Pezizomycotina</taxon>
        <taxon>Dothideomycetes</taxon>
        <taxon>Pleosporomycetidae</taxon>
        <taxon>Pleosporales</taxon>
        <taxon>Corynesporascaceae</taxon>
        <taxon>Corynespora</taxon>
    </lineage>
</organism>
<dbReference type="OrthoDB" id="47494at2759"/>
<keyword evidence="8" id="KW-1185">Reference proteome</keyword>